<feature type="domain" description="Plastocyanin-like" evidence="12">
    <location>
        <begin position="2"/>
        <end position="143"/>
    </location>
</feature>
<dbReference type="Gene3D" id="2.60.40.420">
    <property type="entry name" value="Cupredoxins - blue copper proteins"/>
    <property type="match status" value="1"/>
</dbReference>
<dbReference type="InterPro" id="IPR034285">
    <property type="entry name" value="CuRO_2_LCC"/>
</dbReference>
<keyword evidence="7" id="KW-0677">Repeat</keyword>
<organism evidence="13 14">
    <name type="scientific">Panicum miliaceum</name>
    <name type="common">Proso millet</name>
    <name type="synonym">Broomcorn millet</name>
    <dbReference type="NCBI Taxonomy" id="4540"/>
    <lineage>
        <taxon>Eukaryota</taxon>
        <taxon>Viridiplantae</taxon>
        <taxon>Streptophyta</taxon>
        <taxon>Embryophyta</taxon>
        <taxon>Tracheophyta</taxon>
        <taxon>Spermatophyta</taxon>
        <taxon>Magnoliopsida</taxon>
        <taxon>Liliopsida</taxon>
        <taxon>Poales</taxon>
        <taxon>Poaceae</taxon>
        <taxon>PACMAD clade</taxon>
        <taxon>Panicoideae</taxon>
        <taxon>Panicodae</taxon>
        <taxon>Paniceae</taxon>
        <taxon>Panicinae</taxon>
        <taxon>Panicum</taxon>
        <taxon>Panicum sect. Panicum</taxon>
    </lineage>
</organism>
<evidence type="ECO:0000313" key="14">
    <source>
        <dbReference type="Proteomes" id="UP000275267"/>
    </source>
</evidence>
<dbReference type="EC" id="1.10.3.2" evidence="4"/>
<comment type="subcellular location">
    <subcellularLocation>
        <location evidence="3">Secreted</location>
        <location evidence="3">Extracellular space</location>
        <location evidence="3">Apoplast</location>
    </subcellularLocation>
</comment>
<dbReference type="STRING" id="4540.A0A3L6SN27"/>
<keyword evidence="10" id="KW-0439">Lignin degradation</keyword>
<dbReference type="OrthoDB" id="2121828at2759"/>
<evidence type="ECO:0000256" key="1">
    <source>
        <dbReference type="ARBA" id="ARBA00000349"/>
    </source>
</evidence>
<keyword evidence="9" id="KW-0186">Copper</keyword>
<dbReference type="GO" id="GO:0052716">
    <property type="term" value="F:hydroquinone:oxygen oxidoreductase activity"/>
    <property type="evidence" value="ECO:0007669"/>
    <property type="project" value="UniProtKB-EC"/>
</dbReference>
<evidence type="ECO:0000256" key="6">
    <source>
        <dbReference type="ARBA" id="ARBA00022525"/>
    </source>
</evidence>
<keyword evidence="5" id="KW-0052">Apoplast</keyword>
<dbReference type="InterPro" id="IPR045087">
    <property type="entry name" value="Cu-oxidase_fam"/>
</dbReference>
<dbReference type="SUPFAM" id="SSF49503">
    <property type="entry name" value="Cupredoxins"/>
    <property type="match status" value="1"/>
</dbReference>
<comment type="caution">
    <text evidence="13">The sequence shown here is derived from an EMBL/GenBank/DDBJ whole genome shotgun (WGS) entry which is preliminary data.</text>
</comment>
<dbReference type="AlphaFoldDB" id="A0A3L6SN27"/>
<evidence type="ECO:0000256" key="10">
    <source>
        <dbReference type="ARBA" id="ARBA00023185"/>
    </source>
</evidence>
<sequence length="301" mass="33304">MAGEWWRADVEAVEKQGRMLGKAPNTSDAHTINGKPGPLFPCSEKHTYALEVRWGKTYLLRIVNAAVNDELFFSIAGHTMTVVEIDATYTKPLTASTIHLSPGQTTNVLVRADRRPGRYFMAAKPFNNVPVPADNKTAAAILQLNADRPTANPLMHSPRNLCVVDTHRLHEHQLHRKARNSGTGSTNHLSREYPIKKPRPKNLRFVLLASRACTGFGGSKYPTQQKCRTYTQPMQKQAEDEEKRTEENRDDGRLGQLFPPQMIAPAVSLEVSTSSSHVGLAFHGGYCIQTSSEVLFGDCGA</sequence>
<evidence type="ECO:0000256" key="3">
    <source>
        <dbReference type="ARBA" id="ARBA00004271"/>
    </source>
</evidence>
<evidence type="ECO:0000313" key="13">
    <source>
        <dbReference type="EMBL" id="RLN23565.1"/>
    </source>
</evidence>
<name>A0A3L6SN27_PANMI</name>
<dbReference type="PANTHER" id="PTHR11709">
    <property type="entry name" value="MULTI-COPPER OXIDASE"/>
    <property type="match status" value="1"/>
</dbReference>
<evidence type="ECO:0000256" key="7">
    <source>
        <dbReference type="ARBA" id="ARBA00022737"/>
    </source>
</evidence>
<evidence type="ECO:0000256" key="9">
    <source>
        <dbReference type="ARBA" id="ARBA00023008"/>
    </source>
</evidence>
<evidence type="ECO:0000259" key="12">
    <source>
        <dbReference type="Pfam" id="PF00394"/>
    </source>
</evidence>
<dbReference type="InterPro" id="IPR008972">
    <property type="entry name" value="Cupredoxin"/>
</dbReference>
<evidence type="ECO:0000256" key="4">
    <source>
        <dbReference type="ARBA" id="ARBA00012297"/>
    </source>
</evidence>
<keyword evidence="14" id="KW-1185">Reference proteome</keyword>
<feature type="region of interest" description="Disordered" evidence="11">
    <location>
        <begin position="174"/>
        <end position="194"/>
    </location>
</feature>
<proteinExistence type="predicted"/>
<dbReference type="CDD" id="cd13875">
    <property type="entry name" value="CuRO_2_LCC_plant"/>
    <property type="match status" value="1"/>
</dbReference>
<gene>
    <name evidence="13" type="ORF">C2845_PM07G16690</name>
</gene>
<evidence type="ECO:0000256" key="2">
    <source>
        <dbReference type="ARBA" id="ARBA00002075"/>
    </source>
</evidence>
<comment type="function">
    <text evidence="2">Lignin degradation and detoxification of lignin-derived products.</text>
</comment>
<evidence type="ECO:0000256" key="5">
    <source>
        <dbReference type="ARBA" id="ARBA00022523"/>
    </source>
</evidence>
<protein>
    <recommendedName>
        <fullName evidence="4">laccase</fullName>
        <ecNumber evidence="4">1.10.3.2</ecNumber>
    </recommendedName>
</protein>
<accession>A0A3L6SN27</accession>
<evidence type="ECO:0000256" key="8">
    <source>
        <dbReference type="ARBA" id="ARBA00023002"/>
    </source>
</evidence>
<dbReference type="GO" id="GO:0046274">
    <property type="term" value="P:lignin catabolic process"/>
    <property type="evidence" value="ECO:0007669"/>
    <property type="project" value="UniProtKB-KW"/>
</dbReference>
<dbReference type="InterPro" id="IPR001117">
    <property type="entry name" value="Cu-oxidase_2nd"/>
</dbReference>
<keyword evidence="8" id="KW-0560">Oxidoreductase</keyword>
<dbReference type="GO" id="GO:0048046">
    <property type="term" value="C:apoplast"/>
    <property type="evidence" value="ECO:0007669"/>
    <property type="project" value="UniProtKB-SubCell"/>
</dbReference>
<dbReference type="Proteomes" id="UP000275267">
    <property type="component" value="Unassembled WGS sequence"/>
</dbReference>
<comment type="catalytic activity">
    <reaction evidence="1">
        <text>4 hydroquinone + O2 = 4 benzosemiquinone + 2 H2O</text>
        <dbReference type="Rhea" id="RHEA:11276"/>
        <dbReference type="ChEBI" id="CHEBI:15377"/>
        <dbReference type="ChEBI" id="CHEBI:15379"/>
        <dbReference type="ChEBI" id="CHEBI:17594"/>
        <dbReference type="ChEBI" id="CHEBI:17977"/>
        <dbReference type="EC" id="1.10.3.2"/>
    </reaction>
</comment>
<evidence type="ECO:0000256" key="11">
    <source>
        <dbReference type="SAM" id="MobiDB-lite"/>
    </source>
</evidence>
<keyword evidence="6" id="KW-0964">Secreted</keyword>
<reference evidence="14" key="1">
    <citation type="journal article" date="2019" name="Nat. Commun.">
        <title>The genome of broomcorn millet.</title>
        <authorList>
            <person name="Zou C."/>
            <person name="Miki D."/>
            <person name="Li D."/>
            <person name="Tang Q."/>
            <person name="Xiao L."/>
            <person name="Rajput S."/>
            <person name="Deng P."/>
            <person name="Jia W."/>
            <person name="Huang R."/>
            <person name="Zhang M."/>
            <person name="Sun Y."/>
            <person name="Hu J."/>
            <person name="Fu X."/>
            <person name="Schnable P.S."/>
            <person name="Li F."/>
            <person name="Zhang H."/>
            <person name="Feng B."/>
            <person name="Zhu X."/>
            <person name="Liu R."/>
            <person name="Schnable J.C."/>
            <person name="Zhu J.-K."/>
            <person name="Zhang H."/>
        </authorList>
    </citation>
    <scope>NUCLEOTIDE SEQUENCE [LARGE SCALE GENOMIC DNA]</scope>
</reference>
<dbReference type="PANTHER" id="PTHR11709:SF452">
    <property type="entry name" value="LACCASE-2"/>
    <property type="match status" value="1"/>
</dbReference>
<dbReference type="EMBL" id="PQIB02000004">
    <property type="protein sequence ID" value="RLN23565.1"/>
    <property type="molecule type" value="Genomic_DNA"/>
</dbReference>
<feature type="region of interest" description="Disordered" evidence="11">
    <location>
        <begin position="227"/>
        <end position="256"/>
    </location>
</feature>
<feature type="compositionally biased region" description="Basic and acidic residues" evidence="11">
    <location>
        <begin position="237"/>
        <end position="253"/>
    </location>
</feature>
<dbReference type="Pfam" id="PF00394">
    <property type="entry name" value="Cu-oxidase"/>
    <property type="match status" value="1"/>
</dbReference>